<evidence type="ECO:0000313" key="1">
    <source>
        <dbReference type="EMBL" id="QGU05094.1"/>
    </source>
</evidence>
<name>A0A6B8VUT1_9CORY</name>
<accession>A0A6B8VUT1</accession>
<dbReference type="AlphaFoldDB" id="A0A6B8VUT1"/>
<dbReference type="Proteomes" id="UP000425178">
    <property type="component" value="Chromosome"/>
</dbReference>
<reference evidence="1 2" key="1">
    <citation type="journal article" date="2021" name="Int. J. Syst. Evol. Microbiol.">
        <title>Classification of three corynebacterial strains isolated from a small paddock in North Rhine-Westphalia: proposal of &lt;i&gt;Corynebacterium kalinowskii&lt;/i&gt; sp. nov., &lt;i&gt;Corynebacterium comes&lt;/i&gt; sp. nov. and &lt;i&gt;Corynebacterium occultum&lt;/i&gt; sp. nov.</title>
        <authorList>
            <person name="Schaffert L."/>
            <person name="Ruwe M."/>
            <person name="Milse J."/>
            <person name="Hanuschka K."/>
            <person name="Ortseifen V."/>
            <person name="Droste J."/>
            <person name="Brandt D."/>
            <person name="Schl L."/>
            <person name="Kutter Y."/>
            <person name="Vinke S."/>
            <person name="Vieh P."/>
            <person name="Jacob L."/>
            <person name="L N.C."/>
            <person name="Schulte-Berndt E."/>
            <person name="Hain C."/>
            <person name="Linder M."/>
            <person name="Schmidt P."/>
            <person name="Wollenschl L."/>
            <person name="Luttermann T."/>
            <person name="Thieme E."/>
            <person name="Hassa J."/>
            <person name="Haak M."/>
            <person name="Wittchen M."/>
            <person name="Mentz A."/>
            <person name="Persicke M."/>
            <person name="Busche T."/>
            <person name="R C."/>
        </authorList>
    </citation>
    <scope>NUCLEOTIDE SEQUENCE [LARGE SCALE GENOMIC DNA]</scope>
    <source>
        <strain evidence="1 2">2019</strain>
    </source>
</reference>
<proteinExistence type="predicted"/>
<keyword evidence="2" id="KW-1185">Reference proteome</keyword>
<dbReference type="EMBL" id="CP046453">
    <property type="protein sequence ID" value="QGU05094.1"/>
    <property type="molecule type" value="Genomic_DNA"/>
</dbReference>
<dbReference type="RefSeq" id="WP_156228579.1">
    <property type="nucleotide sequence ID" value="NZ_CP046453.1"/>
</dbReference>
<dbReference type="KEGG" id="ccoe:CETAM_09205"/>
<dbReference type="InterPro" id="IPR018247">
    <property type="entry name" value="EF_Hand_1_Ca_BS"/>
</dbReference>
<dbReference type="PROSITE" id="PS00018">
    <property type="entry name" value="EF_HAND_1"/>
    <property type="match status" value="1"/>
</dbReference>
<gene>
    <name evidence="1" type="ORF">CETAM_09205</name>
</gene>
<organism evidence="1 2">
    <name type="scientific">Corynebacterium comes</name>
    <dbReference type="NCBI Taxonomy" id="2675218"/>
    <lineage>
        <taxon>Bacteria</taxon>
        <taxon>Bacillati</taxon>
        <taxon>Actinomycetota</taxon>
        <taxon>Actinomycetes</taxon>
        <taxon>Mycobacteriales</taxon>
        <taxon>Corynebacteriaceae</taxon>
        <taxon>Corynebacterium</taxon>
    </lineage>
</organism>
<evidence type="ECO:0000313" key="2">
    <source>
        <dbReference type="Proteomes" id="UP000425178"/>
    </source>
</evidence>
<protein>
    <submittedName>
        <fullName evidence="1">Uncharacterized protein</fullName>
    </submittedName>
</protein>
<sequence>MNTLDQNLVRRNNGKIHDVGCSHRPASIRPVAGTKGMTIQEVVAKYGTDLCSHCFPASVVERAQATETETAPVQGPEYQGTVSEEDGLLVVTVSKHPGQYDPNAHDVYAAANGEWVVTNPHSGTYRVSATLQTVSRNGTIVDTRYADHAHVLPAVRAGVEALNRYNEAEQAQQAPDLDTSGELSADDVALVVRDLRERGLIHGAVVGASPMTGETIAQVADVVGESWLLEVGPFGVWTDRDGTLEGHTTACENVWGAGLALAWAINADRDELAPTG</sequence>